<gene>
    <name evidence="3" type="primary">pglZ</name>
    <name evidence="3" type="ORF">IAD04_03380</name>
</gene>
<protein>
    <submittedName>
        <fullName evidence="3">BREX-4 system phosphatase PglZ</fullName>
    </submittedName>
</protein>
<dbReference type="InterPro" id="IPR057185">
    <property type="entry name" value="DUF7863"/>
</dbReference>
<sequence>MTFTSIEKLKEYLIEDQNRATISPIRFINVETMVVWSEVKKVVLSLCDKSLFLSDFCEGEDTTPNIRRALSRLKTYDKTVCVVPLSEYLRIKPESALSTINKILSTEYDNNENGKLRIYFLMYRMKDILRNVPNDDPRRQNTIIYLNTSEESDYSLTIIQDDIKVSIHGNEIYGFKKYLQYWEQNPDKPLILHTKNAIYFEENNFFDNVMVIANSFDLLRYRYELPIKFEYSLGSVDNWNSLAKAVTQEGDFESACKAIFHTNKYEIDLFGQWKKFDEYKKWLIWLWTKNQSGTSYIFTCANETKTVEQFQNELFTSIVRYVSSSSYATVYAERRNMLRLMQLSALPTGFLSKLNALPEIDALKCLTDLTLVEKKAIFDLLKRLGYNRRRECYEILKYVYPDLYYYFVGNKTDNPANMIDRHKIYFEKYKWQKITNTLTEDFDDLVKQYAYEKGESIYSIQPRSLIVSELYDDDTAVLFVDGMGAEYVDYLSNLFADLQETEYAVSYNVGYCHLPTVTEINKDFLNGKKTLEPIYALDELKHSTFSYPLNITKEFDELKKIKELVLNAFNETTKRVIIASDHGTSRLAVLVRETKFDNKIKAEGLEIYRYGRYCIGTALEQQLPTAINYDGKLIFADYTRFEQKGAPSDEIHGGASIEEWLVPIVCVEKRSAKRKQEEKCEIETTTPIVESEIGTGQVTIAFVVRGRKCKKVNATIKGIRYACAEKDSEYFFNYIPAKNETEVKALISDGSIFGEFVVKIKQKISQNKKFDI</sequence>
<accession>A0A9D1KA59</accession>
<name>A0A9D1KA59_9FIRM</name>
<organism evidence="3 4">
    <name type="scientific">Candidatus Caccosoma faecigallinarum</name>
    <dbReference type="NCBI Taxonomy" id="2840720"/>
    <lineage>
        <taxon>Bacteria</taxon>
        <taxon>Bacillati</taxon>
        <taxon>Bacillota</taxon>
        <taxon>Bacillota incertae sedis</taxon>
        <taxon>Candidatus Caccosoma</taxon>
    </lineage>
</organism>
<dbReference type="Pfam" id="PF25263">
    <property type="entry name" value="DUF7863"/>
    <property type="match status" value="1"/>
</dbReference>
<evidence type="ECO:0000259" key="2">
    <source>
        <dbReference type="Pfam" id="PF25264"/>
    </source>
</evidence>
<dbReference type="InterPro" id="IPR057186">
    <property type="entry name" value="DUF7864"/>
</dbReference>
<evidence type="ECO:0000259" key="1">
    <source>
        <dbReference type="Pfam" id="PF25263"/>
    </source>
</evidence>
<comment type="caution">
    <text evidence="3">The sequence shown here is derived from an EMBL/GenBank/DDBJ whole genome shotgun (WGS) entry which is preliminary data.</text>
</comment>
<reference evidence="3" key="1">
    <citation type="submission" date="2020-10" db="EMBL/GenBank/DDBJ databases">
        <authorList>
            <person name="Gilroy R."/>
        </authorList>
    </citation>
    <scope>NUCLEOTIDE SEQUENCE</scope>
    <source>
        <strain evidence="3">14508</strain>
    </source>
</reference>
<feature type="domain" description="DUF7864" evidence="2">
    <location>
        <begin position="6"/>
        <end position="193"/>
    </location>
</feature>
<evidence type="ECO:0000313" key="4">
    <source>
        <dbReference type="Proteomes" id="UP000886893"/>
    </source>
</evidence>
<evidence type="ECO:0000313" key="3">
    <source>
        <dbReference type="EMBL" id="HIT17409.1"/>
    </source>
</evidence>
<dbReference type="EMBL" id="DVKI01000106">
    <property type="protein sequence ID" value="HIT17409.1"/>
    <property type="molecule type" value="Genomic_DNA"/>
</dbReference>
<dbReference type="NCBIfam" id="NF033445">
    <property type="entry name" value="BREX_PglZ_4"/>
    <property type="match status" value="1"/>
</dbReference>
<feature type="domain" description="DUF7863" evidence="1">
    <location>
        <begin position="228"/>
        <end position="382"/>
    </location>
</feature>
<dbReference type="AlphaFoldDB" id="A0A9D1KA59"/>
<reference evidence="3" key="2">
    <citation type="journal article" date="2021" name="PeerJ">
        <title>Extensive microbial diversity within the chicken gut microbiome revealed by metagenomics and culture.</title>
        <authorList>
            <person name="Gilroy R."/>
            <person name="Ravi A."/>
            <person name="Getino M."/>
            <person name="Pursley I."/>
            <person name="Horton D.L."/>
            <person name="Alikhan N.F."/>
            <person name="Baker D."/>
            <person name="Gharbi K."/>
            <person name="Hall N."/>
            <person name="Watson M."/>
            <person name="Adriaenssens E.M."/>
            <person name="Foster-Nyarko E."/>
            <person name="Jarju S."/>
            <person name="Secka A."/>
            <person name="Antonio M."/>
            <person name="Oren A."/>
            <person name="Chaudhuri R.R."/>
            <person name="La Ragione R."/>
            <person name="Hildebrand F."/>
            <person name="Pallen M.J."/>
        </authorList>
    </citation>
    <scope>NUCLEOTIDE SEQUENCE</scope>
    <source>
        <strain evidence="3">14508</strain>
    </source>
</reference>
<dbReference type="Pfam" id="PF25264">
    <property type="entry name" value="DUF7864"/>
    <property type="match status" value="1"/>
</dbReference>
<dbReference type="Proteomes" id="UP000886893">
    <property type="component" value="Unassembled WGS sequence"/>
</dbReference>
<proteinExistence type="predicted"/>